<accession>A0A069SPU6</accession>
<dbReference type="PATRIC" id="fig|1339352.3.peg.470"/>
<sequence length="118" mass="13342">MFANDKNIDNLQQLLAELKKYAELQKDYVKLHLVEKLTILISTLILVFILLILGIIALFYLSFTLAYVLAPHVGGLMASYGIITGCIILLILLIVLFRKRLIVQPMVNFLANLLLNDN</sequence>
<reference evidence="2 3" key="1">
    <citation type="submission" date="2014-04" db="EMBL/GenBank/DDBJ databases">
        <authorList>
            <person name="Sears C."/>
            <person name="Carroll K."/>
            <person name="Sack B.R."/>
            <person name="Qadri F."/>
            <person name="Myers L.L."/>
            <person name="Chung G.-T."/>
            <person name="Escheverria P."/>
            <person name="Fraser C.M."/>
            <person name="Sadzewicz L."/>
            <person name="Shefchek K.A."/>
            <person name="Tallon L."/>
            <person name="Das S.P."/>
            <person name="Daugherty S."/>
            <person name="Mongodin E.F."/>
        </authorList>
    </citation>
    <scope>NUCLEOTIDE SEQUENCE [LARGE SCALE GENOMIC DNA]</scope>
    <source>
        <strain evidence="2 3">3975 RP4</strain>
    </source>
</reference>
<organism evidence="2 3">
    <name type="scientific">Phocaeicola vulgatus str. 3975 RP4</name>
    <dbReference type="NCBI Taxonomy" id="1339352"/>
    <lineage>
        <taxon>Bacteria</taxon>
        <taxon>Pseudomonadati</taxon>
        <taxon>Bacteroidota</taxon>
        <taxon>Bacteroidia</taxon>
        <taxon>Bacteroidales</taxon>
        <taxon>Bacteroidaceae</taxon>
        <taxon>Phocaeicola</taxon>
    </lineage>
</organism>
<dbReference type="InterPro" id="IPR009937">
    <property type="entry name" value="Phage_holin_3_6"/>
</dbReference>
<keyword evidence="1" id="KW-1133">Transmembrane helix</keyword>
<feature type="transmembrane region" description="Helical" evidence="1">
    <location>
        <begin position="37"/>
        <end position="70"/>
    </location>
</feature>
<evidence type="ECO:0000313" key="2">
    <source>
        <dbReference type="EMBL" id="KDS56409.1"/>
    </source>
</evidence>
<evidence type="ECO:0000256" key="1">
    <source>
        <dbReference type="SAM" id="Phobius"/>
    </source>
</evidence>
<keyword evidence="1" id="KW-0472">Membrane</keyword>
<keyword evidence="1" id="KW-0812">Transmembrane</keyword>
<evidence type="ECO:0008006" key="4">
    <source>
        <dbReference type="Google" id="ProtNLM"/>
    </source>
</evidence>
<evidence type="ECO:0000313" key="3">
    <source>
        <dbReference type="Proteomes" id="UP000027661"/>
    </source>
</evidence>
<proteinExistence type="predicted"/>
<dbReference type="Pfam" id="PF07332">
    <property type="entry name" value="Phage_holin_3_6"/>
    <property type="match status" value="1"/>
</dbReference>
<gene>
    <name evidence="2" type="ORF">M099_0480</name>
</gene>
<name>A0A069SPU6_PHOVU</name>
<feature type="transmembrane region" description="Helical" evidence="1">
    <location>
        <begin position="76"/>
        <end position="97"/>
    </location>
</feature>
<dbReference type="AlphaFoldDB" id="A0A069SPU6"/>
<dbReference type="GeneID" id="5305028"/>
<dbReference type="EMBL" id="JNHM01000005">
    <property type="protein sequence ID" value="KDS56409.1"/>
    <property type="molecule type" value="Genomic_DNA"/>
</dbReference>
<protein>
    <recommendedName>
        <fullName evidence="4">Phage holin family protein</fullName>
    </recommendedName>
</protein>
<dbReference type="RefSeq" id="WP_005847087.1">
    <property type="nucleotide sequence ID" value="NZ_JNHM01000005.1"/>
</dbReference>
<comment type="caution">
    <text evidence="2">The sequence shown here is derived from an EMBL/GenBank/DDBJ whole genome shotgun (WGS) entry which is preliminary data.</text>
</comment>
<dbReference type="Proteomes" id="UP000027661">
    <property type="component" value="Unassembled WGS sequence"/>
</dbReference>